<gene>
    <name evidence="1" type="ORF">PNOK_0123100</name>
</gene>
<accession>A0A286UX37</accession>
<organism evidence="1 2">
    <name type="scientific">Pyrrhoderma noxium</name>
    <dbReference type="NCBI Taxonomy" id="2282107"/>
    <lineage>
        <taxon>Eukaryota</taxon>
        <taxon>Fungi</taxon>
        <taxon>Dikarya</taxon>
        <taxon>Basidiomycota</taxon>
        <taxon>Agaricomycotina</taxon>
        <taxon>Agaricomycetes</taxon>
        <taxon>Hymenochaetales</taxon>
        <taxon>Hymenochaetaceae</taxon>
        <taxon>Pyrrhoderma</taxon>
    </lineage>
</organism>
<proteinExistence type="predicted"/>
<comment type="caution">
    <text evidence="1">The sequence shown here is derived from an EMBL/GenBank/DDBJ whole genome shotgun (WGS) entry which is preliminary data.</text>
</comment>
<evidence type="ECO:0000313" key="1">
    <source>
        <dbReference type="EMBL" id="PAV24163.1"/>
    </source>
</evidence>
<dbReference type="EMBL" id="NBII01000001">
    <property type="protein sequence ID" value="PAV24163.1"/>
    <property type="molecule type" value="Genomic_DNA"/>
</dbReference>
<name>A0A286UX37_9AGAM</name>
<protein>
    <submittedName>
        <fullName evidence="1">Uncharacterized protein</fullName>
    </submittedName>
</protein>
<dbReference type="Proteomes" id="UP000217199">
    <property type="component" value="Unassembled WGS sequence"/>
</dbReference>
<dbReference type="AlphaFoldDB" id="A0A286UX37"/>
<sequence>MTVGRLTPRSGVKAVSFDYVPMIIATNVKGVLTGSDFRCDPNLHLSASASTTRRSIPFLKDSSHSLFLLPVVGSSNPYSSNIFRMVGRRVPRYEYESVS</sequence>
<evidence type="ECO:0000313" key="2">
    <source>
        <dbReference type="Proteomes" id="UP000217199"/>
    </source>
</evidence>
<keyword evidence="2" id="KW-1185">Reference proteome</keyword>
<reference evidence="1 2" key="1">
    <citation type="journal article" date="2017" name="Mol. Ecol.">
        <title>Comparative and population genomic landscape of Phellinus noxius: A hypervariable fungus causing root rot in trees.</title>
        <authorList>
            <person name="Chung C.L."/>
            <person name="Lee T.J."/>
            <person name="Akiba M."/>
            <person name="Lee H.H."/>
            <person name="Kuo T.H."/>
            <person name="Liu D."/>
            <person name="Ke H.M."/>
            <person name="Yokoi T."/>
            <person name="Roa M.B."/>
            <person name="Lu M.J."/>
            <person name="Chang Y.Y."/>
            <person name="Ann P.J."/>
            <person name="Tsai J.N."/>
            <person name="Chen C.Y."/>
            <person name="Tzean S.S."/>
            <person name="Ota Y."/>
            <person name="Hattori T."/>
            <person name="Sahashi N."/>
            <person name="Liou R.F."/>
            <person name="Kikuchi T."/>
            <person name="Tsai I.J."/>
        </authorList>
    </citation>
    <scope>NUCLEOTIDE SEQUENCE [LARGE SCALE GENOMIC DNA]</scope>
    <source>
        <strain evidence="1 2">FFPRI411160</strain>
    </source>
</reference>
<dbReference type="InParanoid" id="A0A286UX37"/>